<organism evidence="2 3">
    <name type="scientific">Saccharopolyspora gloriosae</name>
    <dbReference type="NCBI Taxonomy" id="455344"/>
    <lineage>
        <taxon>Bacteria</taxon>
        <taxon>Bacillati</taxon>
        <taxon>Actinomycetota</taxon>
        <taxon>Actinomycetes</taxon>
        <taxon>Pseudonocardiales</taxon>
        <taxon>Pseudonocardiaceae</taxon>
        <taxon>Saccharopolyspora</taxon>
    </lineage>
</organism>
<dbReference type="RefSeq" id="WP_246457100.1">
    <property type="nucleotide sequence ID" value="NZ_JACHIV010000001.1"/>
</dbReference>
<dbReference type="AlphaFoldDB" id="A0A840NQ13"/>
<comment type="caution">
    <text evidence="2">The sequence shown here is derived from an EMBL/GenBank/DDBJ whole genome shotgun (WGS) entry which is preliminary data.</text>
</comment>
<keyword evidence="3" id="KW-1185">Reference proteome</keyword>
<feature type="transmembrane region" description="Helical" evidence="1">
    <location>
        <begin position="23"/>
        <end position="45"/>
    </location>
</feature>
<evidence type="ECO:0000256" key="1">
    <source>
        <dbReference type="SAM" id="Phobius"/>
    </source>
</evidence>
<dbReference type="Proteomes" id="UP000580474">
    <property type="component" value="Unassembled WGS sequence"/>
</dbReference>
<sequence length="46" mass="4659">MLHRGLCSERPAHAMSAAGALDFVANLLFLLGLGVAAVAVSLLALP</sequence>
<accession>A0A840NQ13</accession>
<protein>
    <submittedName>
        <fullName evidence="2">Uncharacterized protein</fullName>
    </submittedName>
</protein>
<name>A0A840NQ13_9PSEU</name>
<evidence type="ECO:0000313" key="2">
    <source>
        <dbReference type="EMBL" id="MBB5072133.1"/>
    </source>
</evidence>
<dbReference type="EMBL" id="JACHIV010000001">
    <property type="protein sequence ID" value="MBB5072133.1"/>
    <property type="molecule type" value="Genomic_DNA"/>
</dbReference>
<keyword evidence="1" id="KW-0472">Membrane</keyword>
<gene>
    <name evidence="2" type="ORF">BJ969_005221</name>
</gene>
<evidence type="ECO:0000313" key="3">
    <source>
        <dbReference type="Proteomes" id="UP000580474"/>
    </source>
</evidence>
<keyword evidence="1" id="KW-1133">Transmembrane helix</keyword>
<reference evidence="2 3" key="1">
    <citation type="submission" date="2020-08" db="EMBL/GenBank/DDBJ databases">
        <title>Sequencing the genomes of 1000 actinobacteria strains.</title>
        <authorList>
            <person name="Klenk H.-P."/>
        </authorList>
    </citation>
    <scope>NUCLEOTIDE SEQUENCE [LARGE SCALE GENOMIC DNA]</scope>
    <source>
        <strain evidence="2 3">DSM 45582</strain>
    </source>
</reference>
<proteinExistence type="predicted"/>
<keyword evidence="1" id="KW-0812">Transmembrane</keyword>